<dbReference type="InterPro" id="IPR050464">
    <property type="entry name" value="Zeta_carotene_desat/Oxidored"/>
</dbReference>
<dbReference type="PRINTS" id="PR00757">
    <property type="entry name" value="AMINEOXDASEF"/>
</dbReference>
<proteinExistence type="predicted"/>
<reference evidence="5" key="1">
    <citation type="journal article" date="2019" name="Int. J. Syst. Evol. Microbiol.">
        <title>The Global Catalogue of Microorganisms (GCM) 10K type strain sequencing project: providing services to taxonomists for standard genome sequencing and annotation.</title>
        <authorList>
            <consortium name="The Broad Institute Genomics Platform"/>
            <consortium name="The Broad Institute Genome Sequencing Center for Infectious Disease"/>
            <person name="Wu L."/>
            <person name="Ma J."/>
        </authorList>
    </citation>
    <scope>NUCLEOTIDE SEQUENCE [LARGE SCALE GENOMIC DNA]</scope>
    <source>
        <strain evidence="5">JCM 17440</strain>
    </source>
</reference>
<dbReference type="PANTHER" id="PTHR42923:SF47">
    <property type="entry name" value="BLR3003 PROTEIN"/>
    <property type="match status" value="1"/>
</dbReference>
<dbReference type="InterPro" id="IPR017830">
    <property type="entry name" value="SQase_HpnE"/>
</dbReference>
<protein>
    <submittedName>
        <fullName evidence="4">Hydroxysqualene dehydroxylase HpnE</fullName>
    </submittedName>
</protein>
<dbReference type="Pfam" id="PF01593">
    <property type="entry name" value="Amino_oxidase"/>
    <property type="match status" value="1"/>
</dbReference>
<feature type="domain" description="Amine oxidase" evidence="3">
    <location>
        <begin position="10"/>
        <end position="444"/>
    </location>
</feature>
<name>A0ABP8CR24_9ACTN</name>
<dbReference type="EMBL" id="BAABAS010000029">
    <property type="protein sequence ID" value="GAA4242214.1"/>
    <property type="molecule type" value="Genomic_DNA"/>
</dbReference>
<gene>
    <name evidence="4" type="primary">hpnE_2</name>
    <name evidence="4" type="ORF">GCM10022254_74380</name>
</gene>
<dbReference type="Proteomes" id="UP001501710">
    <property type="component" value="Unassembled WGS sequence"/>
</dbReference>
<dbReference type="RefSeq" id="WP_344907528.1">
    <property type="nucleotide sequence ID" value="NZ_BAABAS010000029.1"/>
</dbReference>
<dbReference type="InterPro" id="IPR001613">
    <property type="entry name" value="Flavin_amine_oxidase"/>
</dbReference>
<evidence type="ECO:0000259" key="3">
    <source>
        <dbReference type="Pfam" id="PF01593"/>
    </source>
</evidence>
<organism evidence="4 5">
    <name type="scientific">Actinomadura meridiana</name>
    <dbReference type="NCBI Taxonomy" id="559626"/>
    <lineage>
        <taxon>Bacteria</taxon>
        <taxon>Bacillati</taxon>
        <taxon>Actinomycetota</taxon>
        <taxon>Actinomycetes</taxon>
        <taxon>Streptosporangiales</taxon>
        <taxon>Thermomonosporaceae</taxon>
        <taxon>Actinomadura</taxon>
    </lineage>
</organism>
<comment type="caution">
    <text evidence="4">The sequence shown here is derived from an EMBL/GenBank/DDBJ whole genome shotgun (WGS) entry which is preliminary data.</text>
</comment>
<dbReference type="Gene3D" id="3.50.50.60">
    <property type="entry name" value="FAD/NAD(P)-binding domain"/>
    <property type="match status" value="1"/>
</dbReference>
<dbReference type="InterPro" id="IPR002937">
    <property type="entry name" value="Amino_oxidase"/>
</dbReference>
<keyword evidence="2" id="KW-0560">Oxidoreductase</keyword>
<dbReference type="SUPFAM" id="SSF51905">
    <property type="entry name" value="FAD/NAD(P)-binding domain"/>
    <property type="match status" value="1"/>
</dbReference>
<evidence type="ECO:0000256" key="2">
    <source>
        <dbReference type="ARBA" id="ARBA00023002"/>
    </source>
</evidence>
<evidence type="ECO:0000313" key="5">
    <source>
        <dbReference type="Proteomes" id="UP001501710"/>
    </source>
</evidence>
<sequence>MSVVIVGGGLAGISAAIALQESGVPVTLVESRPWLGGATHSFGRGALRVDNGQHVFLKCCTAYQGLLRRLRAERLVSVQNRFDVAVLRPGTRPARLRRANLPSPLHMLPALARYSPLPFADRVRAVRAAVAMRGLDPSDPALDAVTAGAWLAEHGQRAWARQALWGLFLTSALNAEVDDAALGLSAVVCRRALLGRADAADIGVPSVPLEELHGGPALRRIAEMGGTVRLKSKVEAVTTDPKVVVDGVPIAADAVIMAVPPEAAARLLPAQALPDPLRWHELDASPIVNVHVVYDRTVMDEPFAAAVGSPVQWAFDRTAASGLAAVPGGVGGRPPTGDSAGQYLAISLSAADRWIDMPTAEIRARFVPELRRLLPAARGAEVREVFVTRERRATFRQRPGCAAARPSAATRAPGLFLAGAWTDTGWPDTMEGAVRSGLTAARLVRRHLERLPERVTEGVRVR</sequence>
<keyword evidence="5" id="KW-1185">Reference proteome</keyword>
<evidence type="ECO:0000256" key="1">
    <source>
        <dbReference type="ARBA" id="ARBA00001974"/>
    </source>
</evidence>
<evidence type="ECO:0000313" key="4">
    <source>
        <dbReference type="EMBL" id="GAA4242214.1"/>
    </source>
</evidence>
<dbReference type="NCBIfam" id="TIGR03467">
    <property type="entry name" value="HpnE"/>
    <property type="match status" value="1"/>
</dbReference>
<dbReference type="PANTHER" id="PTHR42923">
    <property type="entry name" value="PROTOPORPHYRINOGEN OXIDASE"/>
    <property type="match status" value="1"/>
</dbReference>
<comment type="cofactor">
    <cofactor evidence="1">
        <name>FAD</name>
        <dbReference type="ChEBI" id="CHEBI:57692"/>
    </cofactor>
</comment>
<dbReference type="InterPro" id="IPR036188">
    <property type="entry name" value="FAD/NAD-bd_sf"/>
</dbReference>
<accession>A0ABP8CR24</accession>